<evidence type="ECO:0000313" key="5">
    <source>
        <dbReference type="Proteomes" id="UP000584642"/>
    </source>
</evidence>
<evidence type="ECO:0000259" key="3">
    <source>
        <dbReference type="Pfam" id="PF19305"/>
    </source>
</evidence>
<dbReference type="InterPro" id="IPR005656">
    <property type="entry name" value="MmgE_PrpD"/>
</dbReference>
<evidence type="ECO:0000256" key="1">
    <source>
        <dbReference type="ARBA" id="ARBA00006174"/>
    </source>
</evidence>
<dbReference type="InterPro" id="IPR045336">
    <property type="entry name" value="MmgE_PrpD_N"/>
</dbReference>
<dbReference type="Gene3D" id="3.30.1330.120">
    <property type="entry name" value="2-methylcitrate dehydratase PrpD"/>
    <property type="match status" value="1"/>
</dbReference>
<comment type="caution">
    <text evidence="4">The sequence shown here is derived from an EMBL/GenBank/DDBJ whole genome shotgun (WGS) entry which is preliminary data.</text>
</comment>
<dbReference type="Proteomes" id="UP000584642">
    <property type="component" value="Unassembled WGS sequence"/>
</dbReference>
<organism evidence="4 5">
    <name type="scientific">Azospirillum oleiclasticum</name>
    <dbReference type="NCBI Taxonomy" id="2735135"/>
    <lineage>
        <taxon>Bacteria</taxon>
        <taxon>Pseudomonadati</taxon>
        <taxon>Pseudomonadota</taxon>
        <taxon>Alphaproteobacteria</taxon>
        <taxon>Rhodospirillales</taxon>
        <taxon>Azospirillaceae</taxon>
        <taxon>Azospirillum</taxon>
    </lineage>
</organism>
<comment type="similarity">
    <text evidence="1">Belongs to the PrpD family.</text>
</comment>
<accession>A0ABX2TDG4</accession>
<dbReference type="RefSeq" id="WP_180282820.1">
    <property type="nucleotide sequence ID" value="NZ_JABFDB010000010.1"/>
</dbReference>
<sequence>MTAAVVAASAALAHFVVGSRWEDVPEDVRHEAKRSLLNIFATAFAGSRDPATGIAIEVLAGLSGPATATVIGRRERFDPLTAAFLNAAAANLHDFDDTHHPTIIHPTAPVAPALFALAEGRRVAGADLLHAFILGVEVECRIGNAVSPGHYRRGWHITATCGVFGAATAVGRILGLDERRTLWALGNASAQAGGLVETLGTMSKSIGVGNAARGGLLAALLAERGYSGPERPLEGPRGFLPVTADAPDLAAITGGLGGRWELRRNTHKPYPCGVVLNPVIDACLALRDDPDLVPGRVAAITVHGHPLLRERADRPAVTTGREAQVSAQHAVAASLIFGAAGIDEFSDAAVADPRVQALRAKVAVVEDPTFPVEAARVVVTLEDGSRLASDVPHGRGTPMRPLADGEIEDKLRRLAAHGCPGLDPAPLIDAVWSLDRSPDPGALMAFTRPAET</sequence>
<protein>
    <submittedName>
        <fullName evidence="4">MmgE/PrpD family protein</fullName>
    </submittedName>
</protein>
<dbReference type="InterPro" id="IPR045337">
    <property type="entry name" value="MmgE_PrpD_C"/>
</dbReference>
<feature type="domain" description="MmgE/PrpD N-terminal" evidence="2">
    <location>
        <begin position="11"/>
        <end position="248"/>
    </location>
</feature>
<evidence type="ECO:0000313" key="4">
    <source>
        <dbReference type="EMBL" id="NYZ21049.1"/>
    </source>
</evidence>
<dbReference type="PANTHER" id="PTHR16943:SF8">
    <property type="entry name" value="2-METHYLCITRATE DEHYDRATASE"/>
    <property type="match status" value="1"/>
</dbReference>
<dbReference type="InterPro" id="IPR036148">
    <property type="entry name" value="MmgE/PrpD_sf"/>
</dbReference>
<dbReference type="Pfam" id="PF03972">
    <property type="entry name" value="MmgE_PrpD_N"/>
    <property type="match status" value="1"/>
</dbReference>
<dbReference type="InterPro" id="IPR042188">
    <property type="entry name" value="MmgE/PrpD_sf_2"/>
</dbReference>
<dbReference type="InterPro" id="IPR042183">
    <property type="entry name" value="MmgE/PrpD_sf_1"/>
</dbReference>
<feature type="domain" description="MmgE/PrpD C-terminal" evidence="3">
    <location>
        <begin position="270"/>
        <end position="417"/>
    </location>
</feature>
<keyword evidence="5" id="KW-1185">Reference proteome</keyword>
<evidence type="ECO:0000259" key="2">
    <source>
        <dbReference type="Pfam" id="PF03972"/>
    </source>
</evidence>
<name>A0ABX2TDG4_9PROT</name>
<reference evidence="4 5" key="1">
    <citation type="submission" date="2020-05" db="EMBL/GenBank/DDBJ databases">
        <title>Azospirillum oleiclasticum sp. nov, a nitrogen-fixing and heavy crude oil-emulsifying bacterium isolated from the crude oil of Yumen Oilfield.</title>
        <authorList>
            <person name="Wu D."/>
            <person name="Cai M."/>
            <person name="Zhang X."/>
        </authorList>
    </citation>
    <scope>NUCLEOTIDE SEQUENCE [LARGE SCALE GENOMIC DNA]</scope>
    <source>
        <strain evidence="4 5">ROY-1-1-2</strain>
    </source>
</reference>
<dbReference type="EMBL" id="JABFDB010000010">
    <property type="protein sequence ID" value="NYZ21049.1"/>
    <property type="molecule type" value="Genomic_DNA"/>
</dbReference>
<dbReference type="Gene3D" id="1.10.4100.10">
    <property type="entry name" value="2-methylcitrate dehydratase PrpD"/>
    <property type="match status" value="1"/>
</dbReference>
<proteinExistence type="inferred from homology"/>
<dbReference type="Pfam" id="PF19305">
    <property type="entry name" value="MmgE_PrpD_C"/>
    <property type="match status" value="1"/>
</dbReference>
<dbReference type="SUPFAM" id="SSF103378">
    <property type="entry name" value="2-methylcitrate dehydratase PrpD"/>
    <property type="match status" value="1"/>
</dbReference>
<gene>
    <name evidence="4" type="ORF">HND93_15140</name>
</gene>
<dbReference type="PANTHER" id="PTHR16943">
    <property type="entry name" value="2-METHYLCITRATE DEHYDRATASE-RELATED"/>
    <property type="match status" value="1"/>
</dbReference>